<dbReference type="EMBL" id="CAOQHR010000008">
    <property type="protein sequence ID" value="CAI6338210.1"/>
    <property type="molecule type" value="Genomic_DNA"/>
</dbReference>
<dbReference type="GO" id="GO:0070631">
    <property type="term" value="P:spindle pole body localization"/>
    <property type="evidence" value="ECO:0007669"/>
    <property type="project" value="TreeGrafter"/>
</dbReference>
<keyword evidence="6" id="KW-0509">mRNA transport</keyword>
<dbReference type="OrthoDB" id="67850at2759"/>
<keyword evidence="7" id="KW-0653">Protein transport</keyword>
<feature type="transmembrane region" description="Helical" evidence="13">
    <location>
        <begin position="260"/>
        <end position="281"/>
    </location>
</feature>
<dbReference type="GO" id="GO:0070762">
    <property type="term" value="C:nuclear pore transmembrane ring"/>
    <property type="evidence" value="ECO:0007669"/>
    <property type="project" value="TreeGrafter"/>
</dbReference>
<evidence type="ECO:0000256" key="5">
    <source>
        <dbReference type="ARBA" id="ARBA00022692"/>
    </source>
</evidence>
<feature type="transmembrane region" description="Helical" evidence="13">
    <location>
        <begin position="207"/>
        <end position="227"/>
    </location>
</feature>
<evidence type="ECO:0000256" key="4">
    <source>
        <dbReference type="ARBA" id="ARBA00022448"/>
    </source>
</evidence>
<evidence type="ECO:0000256" key="3">
    <source>
        <dbReference type="ARBA" id="ARBA00005760"/>
    </source>
</evidence>
<evidence type="ECO:0000256" key="10">
    <source>
        <dbReference type="ARBA" id="ARBA00023132"/>
    </source>
</evidence>
<keyword evidence="8 13" id="KW-1133">Transmembrane helix</keyword>
<dbReference type="GO" id="GO:0106166">
    <property type="term" value="F:spindle pole body-nuclear membrane anchor activity"/>
    <property type="evidence" value="ECO:0007669"/>
    <property type="project" value="TreeGrafter"/>
</dbReference>
<evidence type="ECO:0000256" key="12">
    <source>
        <dbReference type="ARBA" id="ARBA00023242"/>
    </source>
</evidence>
<comment type="similarity">
    <text evidence="3">Belongs to the NDC1 family.</text>
</comment>
<reference evidence="14" key="1">
    <citation type="submission" date="2023-01" db="EMBL/GenBank/DDBJ databases">
        <authorList>
            <person name="Van Ghelder C."/>
            <person name="Rancurel C."/>
        </authorList>
    </citation>
    <scope>NUCLEOTIDE SEQUENCE</scope>
    <source>
        <strain evidence="14">CNCM I-4278</strain>
    </source>
</reference>
<feature type="transmembrane region" description="Helical" evidence="13">
    <location>
        <begin position="149"/>
        <end position="169"/>
    </location>
</feature>
<dbReference type="InterPro" id="IPR019049">
    <property type="entry name" value="Nucleoporin_prot_Ndc1/Nup"/>
</dbReference>
<dbReference type="GO" id="GO:0051028">
    <property type="term" value="P:mRNA transport"/>
    <property type="evidence" value="ECO:0007669"/>
    <property type="project" value="UniProtKB-KW"/>
</dbReference>
<evidence type="ECO:0008006" key="16">
    <source>
        <dbReference type="Google" id="ProtNLM"/>
    </source>
</evidence>
<gene>
    <name evidence="14" type="ORF">PDIGIT_LOCUS11337</name>
</gene>
<keyword evidence="4" id="KW-0813">Transport</keyword>
<evidence type="ECO:0000256" key="9">
    <source>
        <dbReference type="ARBA" id="ARBA00023010"/>
    </source>
</evidence>
<name>A0A9W4XRQ0_9PLEO</name>
<feature type="transmembrane region" description="Helical" evidence="13">
    <location>
        <begin position="60"/>
        <end position="80"/>
    </location>
</feature>
<sequence length="635" mass="72154">MAPVPPARPYRDFLTPALHKRFTDASLYTLLLCYTISMWMDDWNHYLWAWFPIGPAGIRALLIFIPALVVFILRVAQWHVGQRNTDRPLDTFRKYAIRKNTVLTLTGYAISAWFYSEIYIWTRAGKSRLSLTDRGGRQHDWIRLNERPLYLRFMFFILAMVQGVCHLWFDYDTIDLPAMKPRNDKSTDAERPSKRPSRVLMQKLKPMGLMAVFLVLFTFVAGNILYFLGFRNILWEYYYSFAAMMVSLRRSSTPFGLPPFAPLVGMFVTQGALLVFLWQLVNTAFGIYIAQAPLKKGRPITSDSKDPNGSLLSGLKAKKETVKAIALWELALITDRFPERRRTIYSELDRKTASTSKQITDICLAEVRLLITRISIALDPQFRPADENGQKQEVGPLTLVPKIARPIQNTPVTLDGPGPARTRSEEAGQLVSGIAKDLSSPTNNNLRKSPYVRNGLEKTQLAIKENTQKAEASFEATGIWPALINSWAGRPFRQSLRRSASLIVTGAPYSHLSPLCNAITAITNLAVLSLKEDDWGRFSKQVPDIIRSFTLALQKLEEYVDSLTVHWTDLEMLSKPEEERKKIAEVEQVRECLREGLRGILGVFAEYLRSIDLGIVEIQEAKKVVARGPEMAHVR</sequence>
<evidence type="ECO:0000256" key="7">
    <source>
        <dbReference type="ARBA" id="ARBA00022927"/>
    </source>
</evidence>
<organism evidence="14 15">
    <name type="scientific">Periconia digitata</name>
    <dbReference type="NCBI Taxonomy" id="1303443"/>
    <lineage>
        <taxon>Eukaryota</taxon>
        <taxon>Fungi</taxon>
        <taxon>Dikarya</taxon>
        <taxon>Ascomycota</taxon>
        <taxon>Pezizomycotina</taxon>
        <taxon>Dothideomycetes</taxon>
        <taxon>Pleosporomycetidae</taxon>
        <taxon>Pleosporales</taxon>
        <taxon>Massarineae</taxon>
        <taxon>Periconiaceae</taxon>
        <taxon>Periconia</taxon>
    </lineage>
</organism>
<dbReference type="Proteomes" id="UP001152607">
    <property type="component" value="Unassembled WGS sequence"/>
</dbReference>
<evidence type="ECO:0000256" key="13">
    <source>
        <dbReference type="SAM" id="Phobius"/>
    </source>
</evidence>
<proteinExistence type="inferred from homology"/>
<comment type="caution">
    <text evidence="14">The sequence shown here is derived from an EMBL/GenBank/DDBJ whole genome shotgun (WGS) entry which is preliminary data.</text>
</comment>
<keyword evidence="11 13" id="KW-0472">Membrane</keyword>
<keyword evidence="9" id="KW-0811">Translocation</keyword>
<dbReference type="PANTHER" id="PTHR13269">
    <property type="entry name" value="NUCLEOPORIN NDC1"/>
    <property type="match status" value="1"/>
</dbReference>
<dbReference type="Pfam" id="PF09531">
    <property type="entry name" value="Ndc1_Nup"/>
    <property type="match status" value="1"/>
</dbReference>
<comment type="subcellular location">
    <subcellularLocation>
        <location evidence="1">Nucleus membrane</location>
        <topology evidence="1">Multi-pass membrane protein</topology>
    </subcellularLocation>
    <subcellularLocation>
        <location evidence="2">Nucleus</location>
        <location evidence="2">Nuclear pore complex</location>
    </subcellularLocation>
</comment>
<evidence type="ECO:0000313" key="14">
    <source>
        <dbReference type="EMBL" id="CAI6338210.1"/>
    </source>
</evidence>
<dbReference type="PANTHER" id="PTHR13269:SF6">
    <property type="entry name" value="NUCLEOPORIN NDC1"/>
    <property type="match status" value="1"/>
</dbReference>
<dbReference type="GO" id="GO:0015031">
    <property type="term" value="P:protein transport"/>
    <property type="evidence" value="ECO:0007669"/>
    <property type="project" value="UniProtKB-KW"/>
</dbReference>
<evidence type="ECO:0000256" key="1">
    <source>
        <dbReference type="ARBA" id="ARBA00004232"/>
    </source>
</evidence>
<dbReference type="AlphaFoldDB" id="A0A9W4XRQ0"/>
<keyword evidence="5 13" id="KW-0812">Transmembrane</keyword>
<dbReference type="GO" id="GO:0006999">
    <property type="term" value="P:nuclear pore organization"/>
    <property type="evidence" value="ECO:0007669"/>
    <property type="project" value="TreeGrafter"/>
</dbReference>
<keyword evidence="15" id="KW-1185">Reference proteome</keyword>
<evidence type="ECO:0000256" key="11">
    <source>
        <dbReference type="ARBA" id="ARBA00023136"/>
    </source>
</evidence>
<evidence type="ECO:0000313" key="15">
    <source>
        <dbReference type="Proteomes" id="UP001152607"/>
    </source>
</evidence>
<accession>A0A9W4XRQ0</accession>
<dbReference type="GO" id="GO:0005816">
    <property type="term" value="C:spindle pole body"/>
    <property type="evidence" value="ECO:0007669"/>
    <property type="project" value="TreeGrafter"/>
</dbReference>
<protein>
    <recommendedName>
        <fullName evidence="16">Nuclear envelope protein</fullName>
    </recommendedName>
</protein>
<keyword evidence="10" id="KW-0906">Nuclear pore complex</keyword>
<keyword evidence="12" id="KW-0539">Nucleus</keyword>
<evidence type="ECO:0000256" key="8">
    <source>
        <dbReference type="ARBA" id="ARBA00022989"/>
    </source>
</evidence>
<evidence type="ECO:0000256" key="6">
    <source>
        <dbReference type="ARBA" id="ARBA00022816"/>
    </source>
</evidence>
<evidence type="ECO:0000256" key="2">
    <source>
        <dbReference type="ARBA" id="ARBA00004567"/>
    </source>
</evidence>
<dbReference type="GO" id="GO:0031965">
    <property type="term" value="C:nuclear membrane"/>
    <property type="evidence" value="ECO:0007669"/>
    <property type="project" value="UniProtKB-SubCell"/>
</dbReference>